<dbReference type="InterPro" id="IPR038261">
    <property type="entry name" value="GPP34-like_sf"/>
</dbReference>
<dbReference type="AlphaFoldDB" id="D3PZ45"/>
<keyword evidence="3" id="KW-0446">Lipid-binding</keyword>
<evidence type="ECO:0000313" key="7">
    <source>
        <dbReference type="Proteomes" id="UP000000844"/>
    </source>
</evidence>
<evidence type="ECO:0000256" key="5">
    <source>
        <dbReference type="SAM" id="Phobius"/>
    </source>
</evidence>
<evidence type="ECO:0000313" key="6">
    <source>
        <dbReference type="EMBL" id="ADD45474.1"/>
    </source>
</evidence>
<feature type="transmembrane region" description="Helical" evidence="5">
    <location>
        <begin position="195"/>
        <end position="213"/>
    </location>
</feature>
<dbReference type="RefSeq" id="WP_013021045.1">
    <property type="nucleotide sequence ID" value="NC_013947.1"/>
</dbReference>
<dbReference type="STRING" id="446470.Snas_5845"/>
<reference evidence="6 7" key="1">
    <citation type="journal article" date="2009" name="Stand. Genomic Sci.">
        <title>Complete genome sequence of Stackebrandtia nassauensis type strain (LLR-40K-21).</title>
        <authorList>
            <person name="Munk C."/>
            <person name="Lapidus A."/>
            <person name="Copeland A."/>
            <person name="Jando M."/>
            <person name="Mayilraj S."/>
            <person name="Glavina Del Rio T."/>
            <person name="Nolan M."/>
            <person name="Chen F."/>
            <person name="Lucas S."/>
            <person name="Tice H."/>
            <person name="Cheng J.F."/>
            <person name="Han C."/>
            <person name="Detter J.C."/>
            <person name="Bruce D."/>
            <person name="Goodwin L."/>
            <person name="Chain P."/>
            <person name="Pitluck S."/>
            <person name="Goker M."/>
            <person name="Ovchinikova G."/>
            <person name="Pati A."/>
            <person name="Ivanova N."/>
            <person name="Mavromatis K."/>
            <person name="Chen A."/>
            <person name="Palaniappan K."/>
            <person name="Land M."/>
            <person name="Hauser L."/>
            <person name="Chang Y.J."/>
            <person name="Jeffries C.D."/>
            <person name="Bristow J."/>
            <person name="Eisen J.A."/>
            <person name="Markowitz V."/>
            <person name="Hugenholtz P."/>
            <person name="Kyrpides N.C."/>
            <person name="Klenk H.P."/>
        </authorList>
    </citation>
    <scope>NUCLEOTIDE SEQUENCE [LARGE SCALE GENOMIC DNA]</scope>
    <source>
        <strain evidence="7">DSM 44728 / CIP 108903 / NRRL B-16338 / NBRC 102104 / LLR-40K-21</strain>
    </source>
</reference>
<evidence type="ECO:0000256" key="2">
    <source>
        <dbReference type="ARBA" id="ARBA00023034"/>
    </source>
</evidence>
<organism evidence="6 7">
    <name type="scientific">Stackebrandtia nassauensis (strain DSM 44728 / CIP 108903 / NRRL B-16338 / NBRC 102104 / LLR-40K-21)</name>
    <dbReference type="NCBI Taxonomy" id="446470"/>
    <lineage>
        <taxon>Bacteria</taxon>
        <taxon>Bacillati</taxon>
        <taxon>Actinomycetota</taxon>
        <taxon>Actinomycetes</taxon>
        <taxon>Glycomycetales</taxon>
        <taxon>Glycomycetaceae</taxon>
        <taxon>Stackebrandtia</taxon>
    </lineage>
</organism>
<keyword evidence="2" id="KW-0333">Golgi apparatus</keyword>
<evidence type="ECO:0000256" key="1">
    <source>
        <dbReference type="ARBA" id="ARBA00004255"/>
    </source>
</evidence>
<dbReference type="Gene3D" id="1.10.3630.10">
    <property type="entry name" value="yeast vps74-n-term truncation variant domain like"/>
    <property type="match status" value="1"/>
</dbReference>
<comment type="subcellular location">
    <subcellularLocation>
        <location evidence="1">Golgi apparatus membrane</location>
        <topology evidence="1">Peripheral membrane protein</topology>
        <orientation evidence="1">Cytoplasmic side</orientation>
    </subcellularLocation>
</comment>
<dbReference type="GO" id="GO:0070273">
    <property type="term" value="F:phosphatidylinositol-4-phosphate binding"/>
    <property type="evidence" value="ECO:0007669"/>
    <property type="project" value="InterPro"/>
</dbReference>
<keyword evidence="5" id="KW-1133">Transmembrane helix</keyword>
<keyword evidence="5" id="KW-0812">Transmembrane</keyword>
<keyword evidence="4 5" id="KW-0472">Membrane</keyword>
<protein>
    <recommendedName>
        <fullName evidence="8">GPP34 family phosphoprotein</fullName>
    </recommendedName>
</protein>
<gene>
    <name evidence="6" type="ordered locus">Snas_5845</name>
</gene>
<sequence length="215" mass="23249">MTTLAEAMILLSDRGSSARFTTVDRNSATVGATLADLALAGRIALHGKDVTVVDPQPTGDAVMDEVLAQIAASKPRQPAKWMSRLYWGFPNRVRDALAGREVLTRTTSKLFHVRKYTSATPAAETETRQRLLAAVATGGTDDAWVAELAAQVRAANMEQYLLPELPRAEARQRIAAIAASSWTGEASRAARHNNYIAYTAALLPIAVTLMIVFTR</sequence>
<dbReference type="Pfam" id="PF05719">
    <property type="entry name" value="GPP34"/>
    <property type="match status" value="1"/>
</dbReference>
<dbReference type="HOGENOM" id="CLU_080168_4_1_11"/>
<dbReference type="OrthoDB" id="4962633at2"/>
<dbReference type="KEGG" id="sna:Snas_5845"/>
<dbReference type="Proteomes" id="UP000000844">
    <property type="component" value="Chromosome"/>
</dbReference>
<proteinExistence type="predicted"/>
<dbReference type="InterPro" id="IPR008628">
    <property type="entry name" value="GPP34-like"/>
</dbReference>
<dbReference type="GO" id="GO:0005737">
    <property type="term" value="C:cytoplasm"/>
    <property type="evidence" value="ECO:0007669"/>
    <property type="project" value="UniProtKB-ARBA"/>
</dbReference>
<name>D3PZ45_STANL</name>
<evidence type="ECO:0000256" key="3">
    <source>
        <dbReference type="ARBA" id="ARBA00023121"/>
    </source>
</evidence>
<keyword evidence="7" id="KW-1185">Reference proteome</keyword>
<evidence type="ECO:0000256" key="4">
    <source>
        <dbReference type="ARBA" id="ARBA00023136"/>
    </source>
</evidence>
<dbReference type="GO" id="GO:0012505">
    <property type="term" value="C:endomembrane system"/>
    <property type="evidence" value="ECO:0007669"/>
    <property type="project" value="UniProtKB-ARBA"/>
</dbReference>
<accession>D3PZ45</accession>
<dbReference type="EMBL" id="CP001778">
    <property type="protein sequence ID" value="ADD45474.1"/>
    <property type="molecule type" value="Genomic_DNA"/>
</dbReference>
<evidence type="ECO:0008006" key="8">
    <source>
        <dbReference type="Google" id="ProtNLM"/>
    </source>
</evidence>